<name>A0ABU0GVA9_9BACL</name>
<keyword evidence="1" id="KW-0472">Membrane</keyword>
<protein>
    <submittedName>
        <fullName evidence="2">Preprotein translocase subunit SecY</fullName>
    </submittedName>
</protein>
<comment type="caution">
    <text evidence="2">The sequence shown here is derived from an EMBL/GenBank/DDBJ whole genome shotgun (WGS) entry which is preliminary data.</text>
</comment>
<organism evidence="2 3">
    <name type="scientific">Planomicrobium stackebrandtii</name>
    <dbReference type="NCBI Taxonomy" id="253160"/>
    <lineage>
        <taxon>Bacteria</taxon>
        <taxon>Bacillati</taxon>
        <taxon>Bacillota</taxon>
        <taxon>Bacilli</taxon>
        <taxon>Bacillales</taxon>
        <taxon>Caryophanaceae</taxon>
        <taxon>Planomicrobium</taxon>
    </lineage>
</organism>
<gene>
    <name evidence="2" type="ORF">QOZ98_001323</name>
</gene>
<dbReference type="RefSeq" id="WP_308786673.1">
    <property type="nucleotide sequence ID" value="NZ_JAUSWB010000003.1"/>
</dbReference>
<evidence type="ECO:0000313" key="2">
    <source>
        <dbReference type="EMBL" id="MDQ0428497.1"/>
    </source>
</evidence>
<keyword evidence="3" id="KW-1185">Reference proteome</keyword>
<feature type="transmembrane region" description="Helical" evidence="1">
    <location>
        <begin position="99"/>
        <end position="121"/>
    </location>
</feature>
<proteinExistence type="predicted"/>
<reference evidence="2 3" key="1">
    <citation type="submission" date="2023-07" db="EMBL/GenBank/DDBJ databases">
        <title>Genomic Encyclopedia of Type Strains, Phase IV (KMG-IV): sequencing the most valuable type-strain genomes for metagenomic binning, comparative biology and taxonomic classification.</title>
        <authorList>
            <person name="Goeker M."/>
        </authorList>
    </citation>
    <scope>NUCLEOTIDE SEQUENCE [LARGE SCALE GENOMIC DNA]</scope>
    <source>
        <strain evidence="2 3">DSM 16419</strain>
    </source>
</reference>
<accession>A0ABU0GVA9</accession>
<feature type="transmembrane region" description="Helical" evidence="1">
    <location>
        <begin position="39"/>
        <end position="60"/>
    </location>
</feature>
<sequence length="135" mass="15717">MKNFVVRSIMGIFFGAFLSVVMTNSVVLSGQETLDSELFLRNSLGSMLCGWFFTASTLYFENHKWSLRRQTVTHFATVIVLYFVLAIGIGWFPFTVPSFLLMLAIFVVFYALFWTAFYFYFKNQAQKLNKELNHK</sequence>
<dbReference type="EMBL" id="JAUSWB010000003">
    <property type="protein sequence ID" value="MDQ0428497.1"/>
    <property type="molecule type" value="Genomic_DNA"/>
</dbReference>
<evidence type="ECO:0000256" key="1">
    <source>
        <dbReference type="SAM" id="Phobius"/>
    </source>
</evidence>
<keyword evidence="1" id="KW-0812">Transmembrane</keyword>
<evidence type="ECO:0000313" key="3">
    <source>
        <dbReference type="Proteomes" id="UP001241988"/>
    </source>
</evidence>
<dbReference type="Proteomes" id="UP001241988">
    <property type="component" value="Unassembled WGS sequence"/>
</dbReference>
<feature type="transmembrane region" description="Helical" evidence="1">
    <location>
        <begin position="72"/>
        <end position="93"/>
    </location>
</feature>
<dbReference type="Pfam" id="PF11457">
    <property type="entry name" value="DUF3021"/>
    <property type="match status" value="1"/>
</dbReference>
<keyword evidence="1" id="KW-1133">Transmembrane helix</keyword>
<dbReference type="InterPro" id="IPR021560">
    <property type="entry name" value="DUF3021"/>
</dbReference>